<evidence type="ECO:0000259" key="1">
    <source>
        <dbReference type="Pfam" id="PF11790"/>
    </source>
</evidence>
<dbReference type="InterPro" id="IPR017853">
    <property type="entry name" value="GH"/>
</dbReference>
<dbReference type="GO" id="GO:0071966">
    <property type="term" value="P:fungal-type cell wall polysaccharide metabolic process"/>
    <property type="evidence" value="ECO:0007669"/>
    <property type="project" value="TreeGrafter"/>
</dbReference>
<dbReference type="PANTHER" id="PTHR34154">
    <property type="entry name" value="ALKALI-SENSITIVE LINKAGE PROTEIN 1"/>
    <property type="match status" value="1"/>
</dbReference>
<dbReference type="OrthoDB" id="5959761at2759"/>
<gene>
    <name evidence="2" type="ORF">N0V83_002021</name>
</gene>
<dbReference type="InterPro" id="IPR024655">
    <property type="entry name" value="Asl1_glyco_hydro_catalytic"/>
</dbReference>
<name>A0A9W8YEF5_9PLEO</name>
<accession>A0A9W8YEF5</accession>
<keyword evidence="3" id="KW-1185">Reference proteome</keyword>
<dbReference type="AlphaFoldDB" id="A0A9W8YEF5"/>
<feature type="domain" description="Asl1-like glycosyl hydrolase catalytic" evidence="1">
    <location>
        <begin position="25"/>
        <end position="216"/>
    </location>
</feature>
<reference evidence="2" key="1">
    <citation type="submission" date="2022-10" db="EMBL/GenBank/DDBJ databases">
        <title>Tapping the CABI collections for fungal endophytes: first genome assemblies for Collariella, Neodidymelliopsis, Ascochyta clinopodiicola, Didymella pomorum, Didymosphaeria variabile, Neocosmospora piperis and Neocucurbitaria cava.</title>
        <authorList>
            <person name="Hill R."/>
        </authorList>
    </citation>
    <scope>NUCLEOTIDE SEQUENCE</scope>
    <source>
        <strain evidence="2">IMI 356814</strain>
    </source>
</reference>
<dbReference type="GO" id="GO:0009277">
    <property type="term" value="C:fungal-type cell wall"/>
    <property type="evidence" value="ECO:0007669"/>
    <property type="project" value="TreeGrafter"/>
</dbReference>
<organism evidence="2 3">
    <name type="scientific">Neocucurbitaria cava</name>
    <dbReference type="NCBI Taxonomy" id="798079"/>
    <lineage>
        <taxon>Eukaryota</taxon>
        <taxon>Fungi</taxon>
        <taxon>Dikarya</taxon>
        <taxon>Ascomycota</taxon>
        <taxon>Pezizomycotina</taxon>
        <taxon>Dothideomycetes</taxon>
        <taxon>Pleosporomycetidae</taxon>
        <taxon>Pleosporales</taxon>
        <taxon>Pleosporineae</taxon>
        <taxon>Cucurbitariaceae</taxon>
        <taxon>Neocucurbitaria</taxon>
    </lineage>
</organism>
<dbReference type="SUPFAM" id="SSF51445">
    <property type="entry name" value="(Trans)glycosidases"/>
    <property type="match status" value="1"/>
</dbReference>
<dbReference type="Pfam" id="PF11790">
    <property type="entry name" value="Glyco_hydro_cc"/>
    <property type="match status" value="1"/>
</dbReference>
<protein>
    <recommendedName>
        <fullName evidence="1">Asl1-like glycosyl hydrolase catalytic domain-containing protein</fullName>
    </recommendedName>
</protein>
<dbReference type="InterPro" id="IPR053183">
    <property type="entry name" value="ASL1"/>
</dbReference>
<evidence type="ECO:0000313" key="3">
    <source>
        <dbReference type="Proteomes" id="UP001140560"/>
    </source>
</evidence>
<comment type="caution">
    <text evidence="2">The sequence shown here is derived from an EMBL/GenBank/DDBJ whole genome shotgun (WGS) entry which is preliminary data.</text>
</comment>
<dbReference type="PANTHER" id="PTHR34154:SF3">
    <property type="entry name" value="ALKALI-SENSITIVE LINKAGE PROTEIN 1"/>
    <property type="match status" value="1"/>
</dbReference>
<sequence>MKANSPLVVFNPDDVARGLELLNQANASNPPPAYMELLNEPDIPLSGRGPISPRAAAKAVQPILDYNKAHNVTTLLAPALSHPDGIFDADGWLTQFDGNCSGCITSMDTPIIATHQYNLDAEGVLKSLNKIHKRWPKHSIWVTELAPAVHAWNNCPMTVEEVGDWMETVVRGTAELDYVERIFWNSGEWRPKISNHDCIHSLTHDDGTATPLLKRYESLCKNLS</sequence>
<evidence type="ECO:0000313" key="2">
    <source>
        <dbReference type="EMBL" id="KAJ4374943.1"/>
    </source>
</evidence>
<proteinExistence type="predicted"/>
<dbReference type="EMBL" id="JAPEUY010000003">
    <property type="protein sequence ID" value="KAJ4374943.1"/>
    <property type="molecule type" value="Genomic_DNA"/>
</dbReference>
<dbReference type="Proteomes" id="UP001140560">
    <property type="component" value="Unassembled WGS sequence"/>
</dbReference>